<dbReference type="InterPro" id="IPR031425">
    <property type="entry name" value="NPR1/NH1-interacting"/>
</dbReference>
<reference evidence="5" key="1">
    <citation type="journal article" date="2016" name="Nat. Biotechnol.">
        <title>Sequencing wild and cultivated cassava and related species reveals extensive interspecific hybridization and genetic diversity.</title>
        <authorList>
            <person name="Bredeson J.V."/>
            <person name="Lyons J.B."/>
            <person name="Prochnik S.E."/>
            <person name="Wu G.A."/>
            <person name="Ha C.M."/>
            <person name="Edsinger-Gonzales E."/>
            <person name="Grimwood J."/>
            <person name="Schmutz J."/>
            <person name="Rabbi I.Y."/>
            <person name="Egesi C."/>
            <person name="Nauluvula P."/>
            <person name="Lebot V."/>
            <person name="Ndunguru J."/>
            <person name="Mkamilo G."/>
            <person name="Bart R.S."/>
            <person name="Setter T.L."/>
            <person name="Gleadow R.M."/>
            <person name="Kulakow P."/>
            <person name="Ferguson M.E."/>
            <person name="Rounsley S."/>
            <person name="Rokhsar D.S."/>
        </authorList>
    </citation>
    <scope>NUCLEOTIDE SEQUENCE [LARGE SCALE GENOMIC DNA]</scope>
    <source>
        <strain evidence="5">cv. AM560-2</strain>
    </source>
</reference>
<evidence type="ECO:0000256" key="1">
    <source>
        <dbReference type="ARBA" id="ARBA00004123"/>
    </source>
</evidence>
<protein>
    <submittedName>
        <fullName evidence="4">Uncharacterized protein</fullName>
    </submittedName>
</protein>
<evidence type="ECO:0000256" key="2">
    <source>
        <dbReference type="ARBA" id="ARBA00009937"/>
    </source>
</evidence>
<sequence>MEKDMNKKQQGILAEEQGIRYVDEDEKVEKFFAIIRRLRDARSNFSTNCLREMEAWKRMKKAKKVHVPIWTPTFQLEDFSGLDLADATQPSSSNNKGQGQEKKEELDLNLVLVQKTEAFLCVSQVNEIMHSAIRTCVADAMENGNAQPSITG</sequence>
<keyword evidence="3" id="KW-0539">Nucleus</keyword>
<accession>A0A2C9VBU6</accession>
<name>A0A2C9VBU6_MANES</name>
<comment type="caution">
    <text evidence="4">The sequence shown here is derived from an EMBL/GenBank/DDBJ whole genome shotgun (WGS) entry which is preliminary data.</text>
</comment>
<comment type="similarity">
    <text evidence="2">Belongs to the NPR1-interactor family.</text>
</comment>
<evidence type="ECO:0000256" key="3">
    <source>
        <dbReference type="ARBA" id="ARBA00023242"/>
    </source>
</evidence>
<gene>
    <name evidence="4" type="ORF">MANES_09G179500v8</name>
</gene>
<dbReference type="GO" id="GO:0010112">
    <property type="term" value="P:regulation of systemic acquired resistance"/>
    <property type="evidence" value="ECO:0007669"/>
    <property type="project" value="InterPro"/>
</dbReference>
<dbReference type="GO" id="GO:0005634">
    <property type="term" value="C:nucleus"/>
    <property type="evidence" value="ECO:0007669"/>
    <property type="project" value="UniProtKB-SubCell"/>
</dbReference>
<dbReference type="Proteomes" id="UP000091857">
    <property type="component" value="Chromosome 9"/>
</dbReference>
<proteinExistence type="inferred from homology"/>
<dbReference type="PANTHER" id="PTHR33669:SF15">
    <property type="entry name" value="NPR1_NIM1-LIKE C-TERMINAL DOMAIN-CONTAINING PROTEIN"/>
    <property type="match status" value="1"/>
</dbReference>
<evidence type="ECO:0000313" key="4">
    <source>
        <dbReference type="EMBL" id="OAY42431.1"/>
    </source>
</evidence>
<dbReference type="Pfam" id="PF15699">
    <property type="entry name" value="NPR1_interact"/>
    <property type="match status" value="1"/>
</dbReference>
<dbReference type="AlphaFoldDB" id="A0A2C9VBU6"/>
<organism evidence="4 5">
    <name type="scientific">Manihot esculenta</name>
    <name type="common">Cassava</name>
    <name type="synonym">Jatropha manihot</name>
    <dbReference type="NCBI Taxonomy" id="3983"/>
    <lineage>
        <taxon>Eukaryota</taxon>
        <taxon>Viridiplantae</taxon>
        <taxon>Streptophyta</taxon>
        <taxon>Embryophyta</taxon>
        <taxon>Tracheophyta</taxon>
        <taxon>Spermatophyta</taxon>
        <taxon>Magnoliopsida</taxon>
        <taxon>eudicotyledons</taxon>
        <taxon>Gunneridae</taxon>
        <taxon>Pentapetalae</taxon>
        <taxon>rosids</taxon>
        <taxon>fabids</taxon>
        <taxon>Malpighiales</taxon>
        <taxon>Euphorbiaceae</taxon>
        <taxon>Crotonoideae</taxon>
        <taxon>Manihoteae</taxon>
        <taxon>Manihot</taxon>
    </lineage>
</organism>
<dbReference type="Gramene" id="Manes.09G179500.3.v8.1">
    <property type="protein sequence ID" value="Manes.09G179500.3.v8.1.CDS"/>
    <property type="gene ID" value="Manes.09G179500.v8.1"/>
</dbReference>
<dbReference type="PANTHER" id="PTHR33669">
    <property type="entry name" value="PROTEIN NEGATIVE REGULATOR OF RESISTANCE"/>
    <property type="match status" value="1"/>
</dbReference>
<dbReference type="EMBL" id="CM004395">
    <property type="protein sequence ID" value="OAY42431.1"/>
    <property type="molecule type" value="Genomic_DNA"/>
</dbReference>
<evidence type="ECO:0000313" key="5">
    <source>
        <dbReference type="Proteomes" id="UP000091857"/>
    </source>
</evidence>
<keyword evidence="5" id="KW-1185">Reference proteome</keyword>
<comment type="subcellular location">
    <subcellularLocation>
        <location evidence="1">Nucleus</location>
    </subcellularLocation>
</comment>